<dbReference type="PROSITE" id="PS51819">
    <property type="entry name" value="VOC"/>
    <property type="match status" value="1"/>
</dbReference>
<gene>
    <name evidence="2" type="ORF">GGQ71_001495</name>
</gene>
<dbReference type="Pfam" id="PF00903">
    <property type="entry name" value="Glyoxalase"/>
    <property type="match status" value="1"/>
</dbReference>
<name>A0A7W6MTI1_9HYPH</name>
<dbReference type="InterPro" id="IPR037523">
    <property type="entry name" value="VOC_core"/>
</dbReference>
<dbReference type="SUPFAM" id="SSF54593">
    <property type="entry name" value="Glyoxalase/Bleomycin resistance protein/Dihydroxybiphenyl dioxygenase"/>
    <property type="match status" value="1"/>
</dbReference>
<accession>A0A7W6MTI1</accession>
<dbReference type="Proteomes" id="UP000544107">
    <property type="component" value="Unassembled WGS sequence"/>
</dbReference>
<organism evidence="2 3">
    <name type="scientific">Allorhizobium taibaishanense</name>
    <dbReference type="NCBI Taxonomy" id="887144"/>
    <lineage>
        <taxon>Bacteria</taxon>
        <taxon>Pseudomonadati</taxon>
        <taxon>Pseudomonadota</taxon>
        <taxon>Alphaproteobacteria</taxon>
        <taxon>Hyphomicrobiales</taxon>
        <taxon>Rhizobiaceae</taxon>
        <taxon>Rhizobium/Agrobacterium group</taxon>
        <taxon>Allorhizobium</taxon>
    </lineage>
</organism>
<evidence type="ECO:0000313" key="3">
    <source>
        <dbReference type="Proteomes" id="UP000544107"/>
    </source>
</evidence>
<proteinExistence type="predicted"/>
<feature type="domain" description="VOC" evidence="1">
    <location>
        <begin position="3"/>
        <end position="121"/>
    </location>
</feature>
<dbReference type="AlphaFoldDB" id="A0A7W6MTI1"/>
<dbReference type="EMBL" id="JACIED010000002">
    <property type="protein sequence ID" value="MBB4007232.1"/>
    <property type="molecule type" value="Genomic_DNA"/>
</dbReference>
<comment type="caution">
    <text evidence="2">The sequence shown here is derived from an EMBL/GenBank/DDBJ whole genome shotgun (WGS) entry which is preliminary data.</text>
</comment>
<protein>
    <submittedName>
        <fullName evidence="2">Putative glyoxalase superfamily protein PhnB</fullName>
    </submittedName>
</protein>
<dbReference type="InterPro" id="IPR029068">
    <property type="entry name" value="Glyas_Bleomycin-R_OHBP_Dase"/>
</dbReference>
<sequence length="133" mass="14431">MMKFASTRLVAADIGRMVAFYELVTGYQAEWLAPVFAEIVTPGATLAIGSAETVALFQEGSAEPGANRSAILEFMVADVDADFTRLKDQVEVVHAPKDLPWGNRTAQFCDPEGSSVALYTPVTEAAKQRFSER</sequence>
<evidence type="ECO:0000313" key="2">
    <source>
        <dbReference type="EMBL" id="MBB4007232.1"/>
    </source>
</evidence>
<dbReference type="InterPro" id="IPR004360">
    <property type="entry name" value="Glyas_Fos-R_dOase_dom"/>
</dbReference>
<dbReference type="Gene3D" id="3.10.180.10">
    <property type="entry name" value="2,3-Dihydroxybiphenyl 1,2-Dioxygenase, domain 1"/>
    <property type="match status" value="1"/>
</dbReference>
<reference evidence="2 3" key="1">
    <citation type="submission" date="2020-08" db="EMBL/GenBank/DDBJ databases">
        <title>Genomic Encyclopedia of Type Strains, Phase IV (KMG-IV): sequencing the most valuable type-strain genomes for metagenomic binning, comparative biology and taxonomic classification.</title>
        <authorList>
            <person name="Goeker M."/>
        </authorList>
    </citation>
    <scope>NUCLEOTIDE SEQUENCE [LARGE SCALE GENOMIC DNA]</scope>
    <source>
        <strain evidence="2 3">DSM 100021</strain>
    </source>
</reference>
<evidence type="ECO:0000259" key="1">
    <source>
        <dbReference type="PROSITE" id="PS51819"/>
    </source>
</evidence>